<accession>A0A1M5XGV4</accession>
<protein>
    <recommendedName>
        <fullName evidence="3">Outer membrane protein</fullName>
    </recommendedName>
</protein>
<reference evidence="1 2" key="1">
    <citation type="submission" date="2016-11" db="EMBL/GenBank/DDBJ databases">
        <authorList>
            <person name="Jaros S."/>
            <person name="Januszkiewicz K."/>
            <person name="Wedrychowicz H."/>
        </authorList>
    </citation>
    <scope>NUCLEOTIDE SEQUENCE [LARGE SCALE GENOMIC DNA]</scope>
    <source>
        <strain evidence="1 2">DSM 9705</strain>
    </source>
</reference>
<dbReference type="Pfam" id="PF09982">
    <property type="entry name" value="LpxR"/>
    <property type="match status" value="1"/>
</dbReference>
<dbReference type="STRING" id="1121409.SAMN02745124_03047"/>
<dbReference type="AlphaFoldDB" id="A0A1M5XGV4"/>
<gene>
    <name evidence="1" type="ORF">SAMN02745124_03047</name>
</gene>
<dbReference type="Proteomes" id="UP000184139">
    <property type="component" value="Unassembled WGS sequence"/>
</dbReference>
<proteinExistence type="predicted"/>
<evidence type="ECO:0008006" key="3">
    <source>
        <dbReference type="Google" id="ProtNLM"/>
    </source>
</evidence>
<dbReference type="InterPro" id="IPR037107">
    <property type="entry name" value="Put_OMP_sf"/>
</dbReference>
<organism evidence="1 2">
    <name type="scientific">Desulfofustis glycolicus DSM 9705</name>
    <dbReference type="NCBI Taxonomy" id="1121409"/>
    <lineage>
        <taxon>Bacteria</taxon>
        <taxon>Pseudomonadati</taxon>
        <taxon>Thermodesulfobacteriota</taxon>
        <taxon>Desulfobulbia</taxon>
        <taxon>Desulfobulbales</taxon>
        <taxon>Desulfocapsaceae</taxon>
        <taxon>Desulfofustis</taxon>
    </lineage>
</organism>
<evidence type="ECO:0000313" key="2">
    <source>
        <dbReference type="Proteomes" id="UP000184139"/>
    </source>
</evidence>
<evidence type="ECO:0000313" key="1">
    <source>
        <dbReference type="EMBL" id="SHH99041.1"/>
    </source>
</evidence>
<sequence>MSRMTAAPMLTINPGVIHPGRRIAAILIGMLLLAPTAAFAAEKAEKGILSLVLENDLFYNTDRNYTNGVRVSWLSAEDKTPEWVLRLADKFPLFPVGKAVRASYAVGQNMYTPEDITLRDPPLDDRPYGGWLYGSVGLIAETGQRLDQLELTVGMVGPASLAEQTQKRVHSFVNADEPRGWDTQLKNEPGFILAYSRSWRSLVAESLLGIPFDLTPHAGGALGNIFTYANAGLMLRYGKNLPLDYGPPRIQPSVPGSGFFIPRHGFGWYLFAGIEGRAVARNIFLDGNTFRDSRNVDKEPLVGDLQFGIAITWRNLRLGYTHVLRTREFKGQGDRRDDFGALSLSLQL</sequence>
<dbReference type="InterPro" id="IPR018707">
    <property type="entry name" value="LpxR"/>
</dbReference>
<dbReference type="Gene3D" id="2.40.128.140">
    <property type="entry name" value="Outer membrane protein"/>
    <property type="match status" value="1"/>
</dbReference>
<dbReference type="EMBL" id="FQXS01000020">
    <property type="protein sequence ID" value="SHH99041.1"/>
    <property type="molecule type" value="Genomic_DNA"/>
</dbReference>
<name>A0A1M5XGV4_9BACT</name>
<keyword evidence="2" id="KW-1185">Reference proteome</keyword>